<dbReference type="EMBL" id="JAPMIV010000060">
    <property type="protein sequence ID" value="MDV6376379.1"/>
    <property type="molecule type" value="Genomic_DNA"/>
</dbReference>
<name>A0ABU4DWE6_9DEIO</name>
<feature type="region of interest" description="Disordered" evidence="1">
    <location>
        <begin position="206"/>
        <end position="236"/>
    </location>
</feature>
<organism evidence="2 3">
    <name type="scientific">Deinococcus arenicola</name>
    <dbReference type="NCBI Taxonomy" id="2994950"/>
    <lineage>
        <taxon>Bacteria</taxon>
        <taxon>Thermotogati</taxon>
        <taxon>Deinococcota</taxon>
        <taxon>Deinococci</taxon>
        <taxon>Deinococcales</taxon>
        <taxon>Deinococcaceae</taxon>
        <taxon>Deinococcus</taxon>
    </lineage>
</organism>
<accession>A0ABU4DWE6</accession>
<dbReference type="RefSeq" id="WP_317641739.1">
    <property type="nucleotide sequence ID" value="NZ_JAPMIV010000060.1"/>
</dbReference>
<dbReference type="Proteomes" id="UP001276150">
    <property type="component" value="Unassembled WGS sequence"/>
</dbReference>
<sequence>MNHSGFPLSAITVRQNATATAHPHLALIFIVGWAGINSEGESYIGAVRVKSLPEAWIGQRVRATLAPSTNYPTIETLGPCRIRRIRAAGTTEKNTASFEIVGHLIRAEKSPQRIKVSVFPTRKGLSRFWLVLRTTQAAIQKCDSGWTGVRITGSLLDQLLLAENIQPAYAPMAAHWTNWRPPLRRGSKKRKEKASAALLAAAEALGPEGVVHTPDHEELQLQAENEQRPASKELHP</sequence>
<gene>
    <name evidence="2" type="ORF">ORD21_17430</name>
</gene>
<evidence type="ECO:0000313" key="3">
    <source>
        <dbReference type="Proteomes" id="UP001276150"/>
    </source>
</evidence>
<evidence type="ECO:0000256" key="1">
    <source>
        <dbReference type="SAM" id="MobiDB-lite"/>
    </source>
</evidence>
<protein>
    <submittedName>
        <fullName evidence="2">Uncharacterized protein</fullName>
    </submittedName>
</protein>
<comment type="caution">
    <text evidence="2">The sequence shown here is derived from an EMBL/GenBank/DDBJ whole genome shotgun (WGS) entry which is preliminary data.</text>
</comment>
<reference evidence="2 3" key="1">
    <citation type="submission" date="2022-11" db="EMBL/GenBank/DDBJ databases">
        <title>Deinococcus ZS9-10, Low Temperature and Draught-tolerating, UV-resistant Bacteria from Continental Antarctica.</title>
        <authorList>
            <person name="Cheng L."/>
        </authorList>
    </citation>
    <scope>NUCLEOTIDE SEQUENCE [LARGE SCALE GENOMIC DNA]</scope>
    <source>
        <strain evidence="2 3">ZS9-10</strain>
    </source>
</reference>
<feature type="compositionally biased region" description="Basic and acidic residues" evidence="1">
    <location>
        <begin position="213"/>
        <end position="236"/>
    </location>
</feature>
<proteinExistence type="predicted"/>
<keyword evidence="3" id="KW-1185">Reference proteome</keyword>
<evidence type="ECO:0000313" key="2">
    <source>
        <dbReference type="EMBL" id="MDV6376379.1"/>
    </source>
</evidence>